<name>A0ABN1B1A1_9ACTN</name>
<evidence type="ECO:0000313" key="2">
    <source>
        <dbReference type="Proteomes" id="UP001499895"/>
    </source>
</evidence>
<organism evidence="1 2">
    <name type="scientific">Streptomyces stramineus</name>
    <dbReference type="NCBI Taxonomy" id="173861"/>
    <lineage>
        <taxon>Bacteria</taxon>
        <taxon>Bacillati</taxon>
        <taxon>Actinomycetota</taxon>
        <taxon>Actinomycetes</taxon>
        <taxon>Kitasatosporales</taxon>
        <taxon>Streptomycetaceae</taxon>
        <taxon>Streptomyces</taxon>
    </lineage>
</organism>
<keyword evidence="2" id="KW-1185">Reference proteome</keyword>
<comment type="caution">
    <text evidence="1">The sequence shown here is derived from an EMBL/GenBank/DDBJ whole genome shotgun (WGS) entry which is preliminary data.</text>
</comment>
<dbReference type="Proteomes" id="UP001499895">
    <property type="component" value="Unassembled WGS sequence"/>
</dbReference>
<protein>
    <submittedName>
        <fullName evidence="1">Uncharacterized protein</fullName>
    </submittedName>
</protein>
<proteinExistence type="predicted"/>
<reference evidence="1 2" key="1">
    <citation type="journal article" date="2019" name="Int. J. Syst. Evol. Microbiol.">
        <title>The Global Catalogue of Microorganisms (GCM) 10K type strain sequencing project: providing services to taxonomists for standard genome sequencing and annotation.</title>
        <authorList>
            <consortium name="The Broad Institute Genomics Platform"/>
            <consortium name="The Broad Institute Genome Sequencing Center for Infectious Disease"/>
            <person name="Wu L."/>
            <person name="Ma J."/>
        </authorList>
    </citation>
    <scope>NUCLEOTIDE SEQUENCE [LARGE SCALE GENOMIC DNA]</scope>
    <source>
        <strain evidence="1 2">JCM 10649</strain>
    </source>
</reference>
<sequence length="129" mass="13746">MAVPLPGYPEIFGRQIPPGMGTARALRHTRSAPKVCTSLGAVAPNLVSFLVFLMSAPDGATLSTWLRAVAAEGRRAPLGLGLPSALTPDHREAVRLPERLSLRSRLLVSRAACRPLTEAHSHSPAMRHG</sequence>
<dbReference type="EMBL" id="BAAAHB010000104">
    <property type="protein sequence ID" value="GAA0488273.1"/>
    <property type="molecule type" value="Genomic_DNA"/>
</dbReference>
<gene>
    <name evidence="1" type="ORF">GCM10009544_56780</name>
</gene>
<evidence type="ECO:0000313" key="1">
    <source>
        <dbReference type="EMBL" id="GAA0488273.1"/>
    </source>
</evidence>
<accession>A0ABN1B1A1</accession>